<evidence type="ECO:0000256" key="1">
    <source>
        <dbReference type="SAM" id="Phobius"/>
    </source>
</evidence>
<accession>A0A0E4CUS6</accession>
<dbReference type="Proteomes" id="UP000033163">
    <property type="component" value="Chromosome I"/>
</dbReference>
<feature type="transmembrane region" description="Helical" evidence="1">
    <location>
        <begin position="7"/>
        <end position="26"/>
    </location>
</feature>
<dbReference type="SMART" id="SM00267">
    <property type="entry name" value="GGDEF"/>
    <property type="match status" value="1"/>
</dbReference>
<dbReference type="GO" id="GO:0043709">
    <property type="term" value="P:cell adhesion involved in single-species biofilm formation"/>
    <property type="evidence" value="ECO:0007669"/>
    <property type="project" value="TreeGrafter"/>
</dbReference>
<gene>
    <name evidence="3" type="ORF">PRIO_0971</name>
</gene>
<proteinExistence type="predicted"/>
<dbReference type="CDD" id="cd01949">
    <property type="entry name" value="GGDEF"/>
    <property type="match status" value="1"/>
</dbReference>
<dbReference type="NCBIfam" id="TIGR00254">
    <property type="entry name" value="GGDEF"/>
    <property type="match status" value="1"/>
</dbReference>
<sequence>MKTTIKAALSRTLPFIVMAAAYFLYTKINKMSNPQVEAIGFSPYAIFFVGAVLSWKFNRSREFYILLILALCIASMAYLPEISGTALRSGDIYSIICMVIPLNIALFSFFKERGIISLWGSLRMALILGQCLFLFWQMESGEREWLHLLNKEVVPVNFHAVTPIAQLSVIAFVIAFAILLVRAIVYRSSSQEVSFISVLLAIFFVLHQNNNPLLYSIIFAASGIVFIISIIQDSYSMAFSDELTGLPSRRALKQDMMKLGFNYAIAMLDIDFFKKFNDTYGHDTGDEVLRLVASNIKEVTGGGRAFRYGGEEFTILFPGKTISDVLPHLEELRERISKQAFTIRAKGRSKTRSPKRSFSARTSKQIYITVSIGVSQKNEKYKTTETVMKSADTALYRAKKKGRNCVSK</sequence>
<dbReference type="InterPro" id="IPR043128">
    <property type="entry name" value="Rev_trsase/Diguanyl_cyclase"/>
</dbReference>
<feature type="transmembrane region" description="Helical" evidence="1">
    <location>
        <begin position="214"/>
        <end position="231"/>
    </location>
</feature>
<dbReference type="Gene3D" id="3.30.70.270">
    <property type="match status" value="1"/>
</dbReference>
<dbReference type="PANTHER" id="PTHR45138">
    <property type="entry name" value="REGULATORY COMPONENTS OF SENSORY TRANSDUCTION SYSTEM"/>
    <property type="match status" value="1"/>
</dbReference>
<dbReference type="KEGG" id="pri:PRIO_0971"/>
<dbReference type="PANTHER" id="PTHR45138:SF9">
    <property type="entry name" value="DIGUANYLATE CYCLASE DGCM-RELATED"/>
    <property type="match status" value="1"/>
</dbReference>
<dbReference type="SUPFAM" id="SSF55073">
    <property type="entry name" value="Nucleotide cyclase"/>
    <property type="match status" value="1"/>
</dbReference>
<dbReference type="InterPro" id="IPR029787">
    <property type="entry name" value="Nucleotide_cyclase"/>
</dbReference>
<dbReference type="GO" id="GO:0052621">
    <property type="term" value="F:diguanylate cyclase activity"/>
    <property type="evidence" value="ECO:0007669"/>
    <property type="project" value="TreeGrafter"/>
</dbReference>
<dbReference type="GO" id="GO:1902201">
    <property type="term" value="P:negative regulation of bacterial-type flagellum-dependent cell motility"/>
    <property type="evidence" value="ECO:0007669"/>
    <property type="project" value="TreeGrafter"/>
</dbReference>
<dbReference type="AlphaFoldDB" id="A0A0E4CUS6"/>
<reference evidence="4" key="1">
    <citation type="submission" date="2015-03" db="EMBL/GenBank/DDBJ databases">
        <authorList>
            <person name="Wibberg D."/>
        </authorList>
    </citation>
    <scope>NUCLEOTIDE SEQUENCE [LARGE SCALE GENOMIC DNA]</scope>
</reference>
<feature type="transmembrane region" description="Helical" evidence="1">
    <location>
        <begin position="63"/>
        <end position="80"/>
    </location>
</feature>
<protein>
    <submittedName>
        <fullName evidence="3">Putative membrane protein</fullName>
    </submittedName>
</protein>
<keyword evidence="1" id="KW-0812">Transmembrane</keyword>
<feature type="domain" description="GGDEF" evidence="2">
    <location>
        <begin position="261"/>
        <end position="408"/>
    </location>
</feature>
<dbReference type="InterPro" id="IPR000160">
    <property type="entry name" value="GGDEF_dom"/>
</dbReference>
<dbReference type="EMBL" id="LN831776">
    <property type="protein sequence ID" value="CQR52726.1"/>
    <property type="molecule type" value="Genomic_DNA"/>
</dbReference>
<dbReference type="GO" id="GO:0005886">
    <property type="term" value="C:plasma membrane"/>
    <property type="evidence" value="ECO:0007669"/>
    <property type="project" value="TreeGrafter"/>
</dbReference>
<dbReference type="InterPro" id="IPR050469">
    <property type="entry name" value="Diguanylate_Cyclase"/>
</dbReference>
<evidence type="ECO:0000313" key="3">
    <source>
        <dbReference type="EMBL" id="CQR52726.1"/>
    </source>
</evidence>
<name>A0A0E4CUS6_9BACL</name>
<dbReference type="Pfam" id="PF00990">
    <property type="entry name" value="GGDEF"/>
    <property type="match status" value="1"/>
</dbReference>
<keyword evidence="1" id="KW-0472">Membrane</keyword>
<dbReference type="HOGENOM" id="CLU_054734_1_0_9"/>
<organism evidence="3 4">
    <name type="scientific">Paenibacillus riograndensis SBR5</name>
    <dbReference type="NCBI Taxonomy" id="1073571"/>
    <lineage>
        <taxon>Bacteria</taxon>
        <taxon>Bacillati</taxon>
        <taxon>Bacillota</taxon>
        <taxon>Bacilli</taxon>
        <taxon>Bacillales</taxon>
        <taxon>Paenibacillaceae</taxon>
        <taxon>Paenibacillus</taxon>
        <taxon>Paenibacillus sonchi group</taxon>
    </lineage>
</organism>
<evidence type="ECO:0000259" key="2">
    <source>
        <dbReference type="PROSITE" id="PS50887"/>
    </source>
</evidence>
<feature type="transmembrane region" description="Helical" evidence="1">
    <location>
        <begin position="122"/>
        <end position="138"/>
    </location>
</feature>
<dbReference type="STRING" id="483937.AMQ84_26450"/>
<dbReference type="RefSeq" id="WP_020428799.1">
    <property type="nucleotide sequence ID" value="NZ_AGBD01000720.1"/>
</dbReference>
<feature type="transmembrane region" description="Helical" evidence="1">
    <location>
        <begin position="92"/>
        <end position="110"/>
    </location>
</feature>
<feature type="transmembrane region" description="Helical" evidence="1">
    <location>
        <begin position="193"/>
        <end position="208"/>
    </location>
</feature>
<evidence type="ECO:0000313" key="4">
    <source>
        <dbReference type="Proteomes" id="UP000033163"/>
    </source>
</evidence>
<feature type="transmembrane region" description="Helical" evidence="1">
    <location>
        <begin position="38"/>
        <end position="56"/>
    </location>
</feature>
<feature type="transmembrane region" description="Helical" evidence="1">
    <location>
        <begin position="158"/>
        <end position="181"/>
    </location>
</feature>
<dbReference type="PROSITE" id="PS50887">
    <property type="entry name" value="GGDEF"/>
    <property type="match status" value="1"/>
</dbReference>
<keyword evidence="1" id="KW-1133">Transmembrane helix</keyword>
<dbReference type="PATRIC" id="fig|1073571.4.peg.1014"/>